<name>A0A559KBP6_9BACL</name>
<dbReference type="EMBL" id="VNJI01000014">
    <property type="protein sequence ID" value="TVY09523.1"/>
    <property type="molecule type" value="Genomic_DNA"/>
</dbReference>
<dbReference type="CDD" id="cd13585">
    <property type="entry name" value="PBP2_TMBP_like"/>
    <property type="match status" value="1"/>
</dbReference>
<dbReference type="InterPro" id="IPR006059">
    <property type="entry name" value="SBP"/>
</dbReference>
<sequence length="430" mass="47260">MALAVDAGCSSQDGYEKAPEAPPASGIDSDKKITLQMMESLTNPKRTALLSEMIAKFESRNPGIKVVLISPPFDQADSTIRAMLSAKQDLDVLEVRDNNIASLSYSGYLEPLNAFAAHWPDYATVGPVAESIGSAGGQLYFIANGLYQRQLFYRKDWLEAKGLQPPTTWQELYETGKKLTDAAQNRYGFSFRGGPGSIAVIDSMVLAFNGEKVNLEDGQFLKDGTTIYSSPEAQRAAELYLKLYQDASPPDSVYWGFQEQVQAFISGVTGMLLQDPDVIQTIQDKMKPDTWATAPMPLGPTGKSLITAGGAGWGIAAASKNKAAAWKLITFLSSPEQNISFSKNYGLIPIHTSAAYDPYFQSGPYKTLLEMTQKTDTFLHFKPPFQYQGLAQWAKESMDTGQAMLLGRATVQETLSKWDVFWEEQKSPLK</sequence>
<evidence type="ECO:0000256" key="1">
    <source>
        <dbReference type="SAM" id="MobiDB-lite"/>
    </source>
</evidence>
<dbReference type="OrthoDB" id="9808332at2"/>
<dbReference type="InterPro" id="IPR050490">
    <property type="entry name" value="Bact_solute-bd_prot1"/>
</dbReference>
<accession>A0A559KBP6</accession>
<comment type="caution">
    <text evidence="2">The sequence shown here is derived from an EMBL/GenBank/DDBJ whole genome shotgun (WGS) entry which is preliminary data.</text>
</comment>
<dbReference type="Proteomes" id="UP000317036">
    <property type="component" value="Unassembled WGS sequence"/>
</dbReference>
<dbReference type="Gene3D" id="3.40.190.10">
    <property type="entry name" value="Periplasmic binding protein-like II"/>
    <property type="match status" value="1"/>
</dbReference>
<dbReference type="PANTHER" id="PTHR43649:SF12">
    <property type="entry name" value="DIACETYLCHITOBIOSE BINDING PROTEIN DASA"/>
    <property type="match status" value="1"/>
</dbReference>
<feature type="region of interest" description="Disordered" evidence="1">
    <location>
        <begin position="1"/>
        <end position="29"/>
    </location>
</feature>
<protein>
    <submittedName>
        <fullName evidence="2">Sugar ABC transporter substrate-binding protein</fullName>
    </submittedName>
</protein>
<dbReference type="AlphaFoldDB" id="A0A559KBP6"/>
<dbReference type="SUPFAM" id="SSF53850">
    <property type="entry name" value="Periplasmic binding protein-like II"/>
    <property type="match status" value="1"/>
</dbReference>
<proteinExistence type="predicted"/>
<organism evidence="2 3">
    <name type="scientific">Paenibacillus cremeus</name>
    <dbReference type="NCBI Taxonomy" id="2163881"/>
    <lineage>
        <taxon>Bacteria</taxon>
        <taxon>Bacillati</taxon>
        <taxon>Bacillota</taxon>
        <taxon>Bacilli</taxon>
        <taxon>Bacillales</taxon>
        <taxon>Paenibacillaceae</taxon>
        <taxon>Paenibacillus</taxon>
    </lineage>
</organism>
<keyword evidence="3" id="KW-1185">Reference proteome</keyword>
<dbReference type="PANTHER" id="PTHR43649">
    <property type="entry name" value="ARABINOSE-BINDING PROTEIN-RELATED"/>
    <property type="match status" value="1"/>
</dbReference>
<gene>
    <name evidence="2" type="ORF">FPZ49_13695</name>
</gene>
<evidence type="ECO:0000313" key="3">
    <source>
        <dbReference type="Proteomes" id="UP000317036"/>
    </source>
</evidence>
<evidence type="ECO:0000313" key="2">
    <source>
        <dbReference type="EMBL" id="TVY09523.1"/>
    </source>
</evidence>
<reference evidence="2 3" key="1">
    <citation type="submission" date="2019-07" db="EMBL/GenBank/DDBJ databases">
        <authorList>
            <person name="Kim J."/>
        </authorList>
    </citation>
    <scope>NUCLEOTIDE SEQUENCE [LARGE SCALE GENOMIC DNA]</scope>
    <source>
        <strain evidence="2 3">JC52</strain>
    </source>
</reference>
<dbReference type="Pfam" id="PF01547">
    <property type="entry name" value="SBP_bac_1"/>
    <property type="match status" value="1"/>
</dbReference>